<organism evidence="2 3">
    <name type="scientific">Catenuloplanes indicus</name>
    <dbReference type="NCBI Taxonomy" id="137267"/>
    <lineage>
        <taxon>Bacteria</taxon>
        <taxon>Bacillati</taxon>
        <taxon>Actinomycetota</taxon>
        <taxon>Actinomycetes</taxon>
        <taxon>Micromonosporales</taxon>
        <taxon>Micromonosporaceae</taxon>
        <taxon>Catenuloplanes</taxon>
    </lineage>
</organism>
<evidence type="ECO:0000313" key="2">
    <source>
        <dbReference type="EMBL" id="MDQ0370172.1"/>
    </source>
</evidence>
<accession>A0AAE4B122</accession>
<feature type="compositionally biased region" description="Polar residues" evidence="1">
    <location>
        <begin position="63"/>
        <end position="76"/>
    </location>
</feature>
<protein>
    <submittedName>
        <fullName evidence="2">Uncharacterized protein</fullName>
    </submittedName>
</protein>
<name>A0AAE4B122_9ACTN</name>
<keyword evidence="3" id="KW-1185">Reference proteome</keyword>
<dbReference type="AlphaFoldDB" id="A0AAE4B122"/>
<comment type="caution">
    <text evidence="2">The sequence shown here is derived from an EMBL/GenBank/DDBJ whole genome shotgun (WGS) entry which is preliminary data.</text>
</comment>
<dbReference type="EMBL" id="JAUSUZ010000001">
    <property type="protein sequence ID" value="MDQ0370172.1"/>
    <property type="molecule type" value="Genomic_DNA"/>
</dbReference>
<dbReference type="Proteomes" id="UP001240236">
    <property type="component" value="Unassembled WGS sequence"/>
</dbReference>
<gene>
    <name evidence="2" type="ORF">J2S42_006841</name>
</gene>
<dbReference type="RefSeq" id="WP_307245930.1">
    <property type="nucleotide sequence ID" value="NZ_JAUSUZ010000001.1"/>
</dbReference>
<proteinExistence type="predicted"/>
<evidence type="ECO:0000256" key="1">
    <source>
        <dbReference type="SAM" id="MobiDB-lite"/>
    </source>
</evidence>
<evidence type="ECO:0000313" key="3">
    <source>
        <dbReference type="Proteomes" id="UP001240236"/>
    </source>
</evidence>
<sequence length="127" mass="13473">MGDVADAETIFTQAVTLTFGAPETPAALQQALGELREAVRTEVLWAGPHGLVTLTRAGRLPATATTGGWPSWSTGSRRAEFRSAPVPDSGGMRGEQPGRATSSDPVRERPGAAPRWSFLIVPVLHDR</sequence>
<reference evidence="2 3" key="1">
    <citation type="submission" date="2023-07" db="EMBL/GenBank/DDBJ databases">
        <title>Sequencing the genomes of 1000 actinobacteria strains.</title>
        <authorList>
            <person name="Klenk H.-P."/>
        </authorList>
    </citation>
    <scope>NUCLEOTIDE SEQUENCE [LARGE SCALE GENOMIC DNA]</scope>
    <source>
        <strain evidence="2 3">DSM 44709</strain>
    </source>
</reference>
<feature type="region of interest" description="Disordered" evidence="1">
    <location>
        <begin position="62"/>
        <end position="111"/>
    </location>
</feature>